<keyword evidence="1" id="KW-0472">Membrane</keyword>
<protein>
    <submittedName>
        <fullName evidence="2">Uncharacterized protein</fullName>
    </submittedName>
</protein>
<dbReference type="Proteomes" id="UP000030170">
    <property type="component" value="Unassembled WGS sequence"/>
</dbReference>
<dbReference type="EMBL" id="JJML01000018">
    <property type="protein sequence ID" value="KGF72803.1"/>
    <property type="molecule type" value="Genomic_DNA"/>
</dbReference>
<comment type="caution">
    <text evidence="2">The sequence shown here is derived from an EMBL/GenBank/DDBJ whole genome shotgun (WGS) entry which is preliminary data.</text>
</comment>
<evidence type="ECO:0000313" key="3">
    <source>
        <dbReference type="Proteomes" id="UP000030170"/>
    </source>
</evidence>
<dbReference type="AlphaFoldDB" id="A0A098TPP4"/>
<accession>A0A098TPP4</accession>
<dbReference type="RefSeq" id="WP_036532857.1">
    <property type="nucleotide sequence ID" value="NZ_JJML01000018.1"/>
</dbReference>
<organism evidence="2 3">
    <name type="scientific">Neosynechococcus sphagnicola sy1</name>
    <dbReference type="NCBI Taxonomy" id="1497020"/>
    <lineage>
        <taxon>Bacteria</taxon>
        <taxon>Bacillati</taxon>
        <taxon>Cyanobacteriota</taxon>
        <taxon>Cyanophyceae</taxon>
        <taxon>Neosynechococcales</taxon>
        <taxon>Neosynechococcaceae</taxon>
        <taxon>Neosynechococcus</taxon>
    </lineage>
</organism>
<feature type="transmembrane region" description="Helical" evidence="1">
    <location>
        <begin position="25"/>
        <end position="45"/>
    </location>
</feature>
<sequence length="72" mass="7986">MSGFRSIVLQGPLGKTVLIRRKQDYLAVLFATGFELTSIALVTWVQDLNSEQLPALFPHHGHRRIAPSLMAA</sequence>
<keyword evidence="1" id="KW-0812">Transmembrane</keyword>
<evidence type="ECO:0000313" key="2">
    <source>
        <dbReference type="EMBL" id="KGF72803.1"/>
    </source>
</evidence>
<proteinExistence type="predicted"/>
<gene>
    <name evidence="2" type="ORF">DO97_04820</name>
</gene>
<keyword evidence="1" id="KW-1133">Transmembrane helix</keyword>
<name>A0A098TPP4_9CYAN</name>
<keyword evidence="3" id="KW-1185">Reference proteome</keyword>
<evidence type="ECO:0000256" key="1">
    <source>
        <dbReference type="SAM" id="Phobius"/>
    </source>
</evidence>
<reference evidence="2 3" key="1">
    <citation type="journal article" date="2014" name="Mol. Ecol.">
        <title>Evolution of Synechococcus.</title>
        <authorList>
            <person name="Dvorak P."/>
            <person name="Casamatta D."/>
            <person name="Hasler P."/>
            <person name="Poulickova A."/>
            <person name="Ondrej V."/>
            <person name="Sanges R."/>
        </authorList>
    </citation>
    <scope>NUCLEOTIDE SEQUENCE [LARGE SCALE GENOMIC DNA]</scope>
    <source>
        <strain evidence="2 3">CAUP A 1101</strain>
    </source>
</reference>